<sequence length="225" mass="24033">MRAVLRCAIPGGVCDIGGIMFRAASVFRPALLIGGLWVLSACAAKDPMDSPAEPLGDFSLGYTIVVADNAKLVPPSRSATPEEWQAALKQALERRFLRYEGDKLYHFGINVDGYALAVPGVPVVAAPKSALVISANVWDDAAKAKLNEEAEQMTIFEGMSGETVVGSGLTRSKDQQMQVLAANAAWRIERWLVENREAWFGYDPAAEAPTAAAAPLDEVSAAVLE</sequence>
<organism evidence="1 2">
    <name type="scientific">Rhodovulum steppense</name>
    <dbReference type="NCBI Taxonomy" id="540251"/>
    <lineage>
        <taxon>Bacteria</taxon>
        <taxon>Pseudomonadati</taxon>
        <taxon>Pseudomonadota</taxon>
        <taxon>Alphaproteobacteria</taxon>
        <taxon>Rhodobacterales</taxon>
        <taxon>Paracoccaceae</taxon>
        <taxon>Rhodovulum</taxon>
    </lineage>
</organism>
<name>A0A4R1Z041_9RHOB</name>
<evidence type="ECO:0000313" key="1">
    <source>
        <dbReference type="EMBL" id="TCM86925.1"/>
    </source>
</evidence>
<keyword evidence="2" id="KW-1185">Reference proteome</keyword>
<dbReference type="EMBL" id="SLVM01000003">
    <property type="protein sequence ID" value="TCM86925.1"/>
    <property type="molecule type" value="Genomic_DNA"/>
</dbReference>
<evidence type="ECO:0000313" key="2">
    <source>
        <dbReference type="Proteomes" id="UP000295277"/>
    </source>
</evidence>
<protein>
    <submittedName>
        <fullName evidence="1">Uncharacterized protein</fullName>
    </submittedName>
</protein>
<reference evidence="1 2" key="1">
    <citation type="submission" date="2019-03" db="EMBL/GenBank/DDBJ databases">
        <title>Genomic Encyclopedia of Type Strains, Phase IV (KMG-IV): sequencing the most valuable type-strain genomes for metagenomic binning, comparative biology and taxonomic classification.</title>
        <authorList>
            <person name="Goeker M."/>
        </authorList>
    </citation>
    <scope>NUCLEOTIDE SEQUENCE [LARGE SCALE GENOMIC DNA]</scope>
    <source>
        <strain evidence="1 2">DSM 21153</strain>
    </source>
</reference>
<dbReference type="AlphaFoldDB" id="A0A4R1Z041"/>
<dbReference type="Proteomes" id="UP000295277">
    <property type="component" value="Unassembled WGS sequence"/>
</dbReference>
<gene>
    <name evidence="1" type="ORF">EV216_1032</name>
</gene>
<comment type="caution">
    <text evidence="1">The sequence shown here is derived from an EMBL/GenBank/DDBJ whole genome shotgun (WGS) entry which is preliminary data.</text>
</comment>
<accession>A0A4R1Z041</accession>
<proteinExistence type="predicted"/>